<keyword evidence="6" id="KW-0460">Magnesium</keyword>
<dbReference type="PANTHER" id="PTHR33653:SF1">
    <property type="entry name" value="RIBONUCLEASE VAPC2"/>
    <property type="match status" value="1"/>
</dbReference>
<keyword evidence="5" id="KW-0378">Hydrolase</keyword>
<name>A0ABV4UC74_9RHOO</name>
<dbReference type="InterPro" id="IPR029060">
    <property type="entry name" value="PIN-like_dom_sf"/>
</dbReference>
<sequence>MKHYMLDTNMVSHLLKAHPAVVNRVVSAPMAALCISAITEGEIFFGLAKRPQAKRLQRAVQELLRRVDVFPWDGAAAECYGTLRAGMERHGLILAPLDLLIAAHASAVGAVLVTDDQAFYQVSNLQVEDWTK</sequence>
<dbReference type="PANTHER" id="PTHR33653">
    <property type="entry name" value="RIBONUCLEASE VAPC2"/>
    <property type="match status" value="1"/>
</dbReference>
<evidence type="ECO:0000256" key="7">
    <source>
        <dbReference type="ARBA" id="ARBA00038093"/>
    </source>
</evidence>
<keyword evidence="4" id="KW-0479">Metal-binding</keyword>
<reference evidence="11" key="1">
    <citation type="submission" date="2024-06" db="EMBL/GenBank/DDBJ databases">
        <title>Radixoralia hellwigii gen. nov., sp nov., isolated from a root canal in the human oral cavity.</title>
        <authorList>
            <person name="Bartsch S."/>
            <person name="Wittmer A."/>
            <person name="Schulz A.-K."/>
            <person name="Neumann-Schaal M."/>
            <person name="Wolf J."/>
            <person name="Gronow S."/>
            <person name="Tennert C."/>
            <person name="Haecker G."/>
            <person name="Cieplik F."/>
            <person name="Al-Ahmad A."/>
        </authorList>
    </citation>
    <scope>NUCLEOTIDE SEQUENCE [LARGE SCALE GENOMIC DNA]</scope>
    <source>
        <strain evidence="11">Wk13</strain>
    </source>
</reference>
<evidence type="ECO:0000256" key="4">
    <source>
        <dbReference type="ARBA" id="ARBA00022723"/>
    </source>
</evidence>
<proteinExistence type="inferred from homology"/>
<keyword evidence="8" id="KW-1133">Transmembrane helix</keyword>
<protein>
    <submittedName>
        <fullName evidence="10">Type II toxin-antitoxin system VapC family toxin</fullName>
    </submittedName>
</protein>
<gene>
    <name evidence="10" type="ORF">ABCS64_02805</name>
</gene>
<evidence type="ECO:0000256" key="8">
    <source>
        <dbReference type="SAM" id="Phobius"/>
    </source>
</evidence>
<dbReference type="InterPro" id="IPR002716">
    <property type="entry name" value="PIN_dom"/>
</dbReference>
<dbReference type="InterPro" id="IPR050556">
    <property type="entry name" value="Type_II_TA_system_RNase"/>
</dbReference>
<keyword evidence="8" id="KW-0472">Membrane</keyword>
<dbReference type="SUPFAM" id="SSF88723">
    <property type="entry name" value="PIN domain-like"/>
    <property type="match status" value="1"/>
</dbReference>
<comment type="cofactor">
    <cofactor evidence="1">
        <name>Mg(2+)</name>
        <dbReference type="ChEBI" id="CHEBI:18420"/>
    </cofactor>
</comment>
<dbReference type="Gene3D" id="3.40.50.1010">
    <property type="entry name" value="5'-nuclease"/>
    <property type="match status" value="1"/>
</dbReference>
<evidence type="ECO:0000256" key="1">
    <source>
        <dbReference type="ARBA" id="ARBA00001946"/>
    </source>
</evidence>
<comment type="caution">
    <text evidence="10">The sequence shown here is derived from an EMBL/GenBank/DDBJ whole genome shotgun (WGS) entry which is preliminary data.</text>
</comment>
<feature type="transmembrane region" description="Helical" evidence="8">
    <location>
        <begin position="28"/>
        <end position="48"/>
    </location>
</feature>
<evidence type="ECO:0000259" key="9">
    <source>
        <dbReference type="Pfam" id="PF01850"/>
    </source>
</evidence>
<evidence type="ECO:0000256" key="6">
    <source>
        <dbReference type="ARBA" id="ARBA00022842"/>
    </source>
</evidence>
<dbReference type="RefSeq" id="WP_418890413.1">
    <property type="nucleotide sequence ID" value="NZ_JBEUWX010000002.1"/>
</dbReference>
<keyword evidence="3" id="KW-0540">Nuclease</keyword>
<evidence type="ECO:0000313" key="10">
    <source>
        <dbReference type="EMBL" id="MFA9949268.1"/>
    </source>
</evidence>
<comment type="similarity">
    <text evidence="7">Belongs to the PINc/VapC protein family.</text>
</comment>
<evidence type="ECO:0000256" key="5">
    <source>
        <dbReference type="ARBA" id="ARBA00022801"/>
    </source>
</evidence>
<evidence type="ECO:0000313" key="11">
    <source>
        <dbReference type="Proteomes" id="UP001574673"/>
    </source>
</evidence>
<evidence type="ECO:0000256" key="2">
    <source>
        <dbReference type="ARBA" id="ARBA00022649"/>
    </source>
</evidence>
<feature type="domain" description="PIN" evidence="9">
    <location>
        <begin position="4"/>
        <end position="123"/>
    </location>
</feature>
<evidence type="ECO:0000256" key="3">
    <source>
        <dbReference type="ARBA" id="ARBA00022722"/>
    </source>
</evidence>
<dbReference type="CDD" id="cd18740">
    <property type="entry name" value="PIN_VapC4-5_FitB-like"/>
    <property type="match status" value="1"/>
</dbReference>
<keyword evidence="8" id="KW-0812">Transmembrane</keyword>
<accession>A0ABV4UC74</accession>
<dbReference type="Pfam" id="PF01850">
    <property type="entry name" value="PIN"/>
    <property type="match status" value="1"/>
</dbReference>
<dbReference type="Proteomes" id="UP001574673">
    <property type="component" value="Unassembled WGS sequence"/>
</dbReference>
<organism evidence="10 11">
    <name type="scientific">Dentiradicibacter hellwigii</name>
    <dbReference type="NCBI Taxonomy" id="3149053"/>
    <lineage>
        <taxon>Bacteria</taxon>
        <taxon>Pseudomonadati</taxon>
        <taxon>Pseudomonadota</taxon>
        <taxon>Betaproteobacteria</taxon>
        <taxon>Rhodocyclales</taxon>
        <taxon>Rhodocyclaceae</taxon>
        <taxon>Dentiradicibacter</taxon>
    </lineage>
</organism>
<keyword evidence="11" id="KW-1185">Reference proteome</keyword>
<dbReference type="EMBL" id="JBEUWX010000002">
    <property type="protein sequence ID" value="MFA9949268.1"/>
    <property type="molecule type" value="Genomic_DNA"/>
</dbReference>
<keyword evidence="2" id="KW-1277">Toxin-antitoxin system</keyword>